<name>A0A6J4IHR4_9CYAN</name>
<dbReference type="EMBL" id="CADCTM010000293">
    <property type="protein sequence ID" value="CAA9250628.1"/>
    <property type="molecule type" value="Genomic_DNA"/>
</dbReference>
<dbReference type="AlphaFoldDB" id="A0A6J4IHR4"/>
<evidence type="ECO:0000313" key="1">
    <source>
        <dbReference type="EMBL" id="CAA9250628.1"/>
    </source>
</evidence>
<accession>A0A6J4IHR4</accession>
<organism evidence="1">
    <name type="scientific">uncultured Coleofasciculus sp</name>
    <dbReference type="NCBI Taxonomy" id="1267456"/>
    <lineage>
        <taxon>Bacteria</taxon>
        <taxon>Bacillati</taxon>
        <taxon>Cyanobacteriota</taxon>
        <taxon>Cyanophyceae</taxon>
        <taxon>Coleofasciculales</taxon>
        <taxon>Coleofasciculaceae</taxon>
        <taxon>Coleofasciculus</taxon>
        <taxon>environmental samples</taxon>
    </lineage>
</organism>
<protein>
    <submittedName>
        <fullName evidence="1">Uncharacterized protein</fullName>
    </submittedName>
</protein>
<reference evidence="1" key="1">
    <citation type="submission" date="2020-02" db="EMBL/GenBank/DDBJ databases">
        <authorList>
            <person name="Meier V. D."/>
        </authorList>
    </citation>
    <scope>NUCLEOTIDE SEQUENCE</scope>
    <source>
        <strain evidence="1">AVDCRST_MAG92</strain>
    </source>
</reference>
<proteinExistence type="predicted"/>
<gene>
    <name evidence="1" type="ORF">AVDCRST_MAG92-1977</name>
</gene>
<sequence length="43" mass="4868">MDSIQPPEPLTQAAIKMKMLRDTNLWQGKAFQVYALPQCGSLF</sequence>